<reference evidence="1" key="1">
    <citation type="submission" date="2022-07" db="EMBL/GenBank/DDBJ databases">
        <title>Phylogenomic reconstructions and comparative analyses of Kickxellomycotina fungi.</title>
        <authorList>
            <person name="Reynolds N.K."/>
            <person name="Stajich J.E."/>
            <person name="Barry K."/>
            <person name="Grigoriev I.V."/>
            <person name="Crous P."/>
            <person name="Smith M.E."/>
        </authorList>
    </citation>
    <scope>NUCLEOTIDE SEQUENCE</scope>
    <source>
        <strain evidence="1">BCRC 34780</strain>
    </source>
</reference>
<evidence type="ECO:0000313" key="2">
    <source>
        <dbReference type="Proteomes" id="UP001140087"/>
    </source>
</evidence>
<gene>
    <name evidence="1" type="ORF">H4R21_005740</name>
</gene>
<accession>A0ACC1KSA1</accession>
<organism evidence="1 2">
    <name type="scientific">Coemansia helicoidea</name>
    <dbReference type="NCBI Taxonomy" id="1286919"/>
    <lineage>
        <taxon>Eukaryota</taxon>
        <taxon>Fungi</taxon>
        <taxon>Fungi incertae sedis</taxon>
        <taxon>Zoopagomycota</taxon>
        <taxon>Kickxellomycotina</taxon>
        <taxon>Kickxellomycetes</taxon>
        <taxon>Kickxellales</taxon>
        <taxon>Kickxellaceae</taxon>
        <taxon>Coemansia</taxon>
    </lineage>
</organism>
<sequence>GAGWRWVFWALAIWGGVMLLLAALVLPETHRRIVAARHAIRPVSIPPPFRLKDNNPLLDLASARYPAIALTMFHFAMVFGTYFTNSAAQPQAYETIYGLSQGTSGLCFLPSGVGCLIGSTGGGYLTDVLLRRSRRRASGAAQAVPAEARLGAMSLGTAVFLCGVVVCGWLIEHRLPLAGVLVAQFFIGSGMAFTFQSLGGYLIDVYPTQPARITGVQNFWRSAWAAAIVQLSPTMLGSIGWGWTYTTMFLLTLLSLLLMQVVVFRGGPLRERFGPYAGAAAASAQ</sequence>
<protein>
    <submittedName>
        <fullName evidence="1">Uncharacterized protein</fullName>
    </submittedName>
</protein>
<dbReference type="EMBL" id="JANBUN010002727">
    <property type="protein sequence ID" value="KAJ2793833.1"/>
    <property type="molecule type" value="Genomic_DNA"/>
</dbReference>
<dbReference type="Proteomes" id="UP001140087">
    <property type="component" value="Unassembled WGS sequence"/>
</dbReference>
<comment type="caution">
    <text evidence="1">The sequence shown here is derived from an EMBL/GenBank/DDBJ whole genome shotgun (WGS) entry which is preliminary data.</text>
</comment>
<proteinExistence type="predicted"/>
<name>A0ACC1KSA1_9FUNG</name>
<feature type="non-terminal residue" evidence="1">
    <location>
        <position position="1"/>
    </location>
</feature>
<keyword evidence="2" id="KW-1185">Reference proteome</keyword>
<evidence type="ECO:0000313" key="1">
    <source>
        <dbReference type="EMBL" id="KAJ2793833.1"/>
    </source>
</evidence>